<gene>
    <name evidence="2" type="ORF">SAMN06265222_10577</name>
</gene>
<protein>
    <submittedName>
        <fullName evidence="2">Rhodanese-related sulfurtransferase</fullName>
    </submittedName>
</protein>
<dbReference type="RefSeq" id="WP_283432550.1">
    <property type="nucleotide sequence ID" value="NZ_CAWLDM010000001.1"/>
</dbReference>
<evidence type="ECO:0000313" key="2">
    <source>
        <dbReference type="EMBL" id="SMP56070.1"/>
    </source>
</evidence>
<accession>A0ABY1Q148</accession>
<dbReference type="InterPro" id="IPR001763">
    <property type="entry name" value="Rhodanese-like_dom"/>
</dbReference>
<sequence length="114" mass="12597">MTTTEPPPIEITVAGVHQLQQAGTPFVLLDVREQNEYDATRIVGSQLIPMSELGERIGELESHKDDHIVVHCHHGGRSLQVTHAMRQAGFTNVQNMAGGIDAWSLEIDSDVPRY</sequence>
<evidence type="ECO:0000259" key="1">
    <source>
        <dbReference type="PROSITE" id="PS50206"/>
    </source>
</evidence>
<feature type="domain" description="Rhodanese" evidence="1">
    <location>
        <begin position="22"/>
        <end position="112"/>
    </location>
</feature>
<dbReference type="EMBL" id="FXUG01000005">
    <property type="protein sequence ID" value="SMP56070.1"/>
    <property type="molecule type" value="Genomic_DNA"/>
</dbReference>
<dbReference type="SMART" id="SM00450">
    <property type="entry name" value="RHOD"/>
    <property type="match status" value="1"/>
</dbReference>
<organism evidence="2 3">
    <name type="scientific">Neorhodopirellula lusitana</name>
    <dbReference type="NCBI Taxonomy" id="445327"/>
    <lineage>
        <taxon>Bacteria</taxon>
        <taxon>Pseudomonadati</taxon>
        <taxon>Planctomycetota</taxon>
        <taxon>Planctomycetia</taxon>
        <taxon>Pirellulales</taxon>
        <taxon>Pirellulaceae</taxon>
        <taxon>Neorhodopirellula</taxon>
    </lineage>
</organism>
<comment type="caution">
    <text evidence="2">The sequence shown here is derived from an EMBL/GenBank/DDBJ whole genome shotgun (WGS) entry which is preliminary data.</text>
</comment>
<keyword evidence="3" id="KW-1185">Reference proteome</keyword>
<dbReference type="InterPro" id="IPR050229">
    <property type="entry name" value="GlpE_sulfurtransferase"/>
</dbReference>
<dbReference type="PANTHER" id="PTHR43031:SF17">
    <property type="entry name" value="SULFURTRANSFERASE YTWF-RELATED"/>
    <property type="match status" value="1"/>
</dbReference>
<dbReference type="PROSITE" id="PS50206">
    <property type="entry name" value="RHODANESE_3"/>
    <property type="match status" value="1"/>
</dbReference>
<dbReference type="Gene3D" id="3.40.250.10">
    <property type="entry name" value="Rhodanese-like domain"/>
    <property type="match status" value="1"/>
</dbReference>
<dbReference type="InterPro" id="IPR036873">
    <property type="entry name" value="Rhodanese-like_dom_sf"/>
</dbReference>
<proteinExistence type="predicted"/>
<reference evidence="2 3" key="1">
    <citation type="submission" date="2017-05" db="EMBL/GenBank/DDBJ databases">
        <authorList>
            <person name="Varghese N."/>
            <person name="Submissions S."/>
        </authorList>
    </citation>
    <scope>NUCLEOTIDE SEQUENCE [LARGE SCALE GENOMIC DNA]</scope>
    <source>
        <strain evidence="2 3">DSM 25457</strain>
    </source>
</reference>
<dbReference type="Proteomes" id="UP001158067">
    <property type="component" value="Unassembled WGS sequence"/>
</dbReference>
<evidence type="ECO:0000313" key="3">
    <source>
        <dbReference type="Proteomes" id="UP001158067"/>
    </source>
</evidence>
<dbReference type="Pfam" id="PF00581">
    <property type="entry name" value="Rhodanese"/>
    <property type="match status" value="1"/>
</dbReference>
<dbReference type="SUPFAM" id="SSF52821">
    <property type="entry name" value="Rhodanese/Cell cycle control phosphatase"/>
    <property type="match status" value="1"/>
</dbReference>
<name>A0ABY1Q148_9BACT</name>
<dbReference type="PANTHER" id="PTHR43031">
    <property type="entry name" value="FAD-DEPENDENT OXIDOREDUCTASE"/>
    <property type="match status" value="1"/>
</dbReference>